<dbReference type="RefSeq" id="WP_011112427.1">
    <property type="nucleotide sequence ID" value="NC_004757.1"/>
</dbReference>
<gene>
    <name evidence="10" type="ordered locus">NE1890</name>
</gene>
<dbReference type="PhylomeDB" id="Q82TJ7"/>
<evidence type="ECO:0000256" key="9">
    <source>
        <dbReference type="ARBA" id="ARBA00033158"/>
    </source>
</evidence>
<evidence type="ECO:0000256" key="5">
    <source>
        <dbReference type="ARBA" id="ARBA00023210"/>
    </source>
</evidence>
<dbReference type="GO" id="GO:0030428">
    <property type="term" value="C:cell septum"/>
    <property type="evidence" value="ECO:0007669"/>
    <property type="project" value="TreeGrafter"/>
</dbReference>
<name>Q82TJ7_NITEU</name>
<dbReference type="KEGG" id="neu:NE1890"/>
<dbReference type="PANTHER" id="PTHR34981:SF1">
    <property type="entry name" value="CELL DIVISION PROTEIN ZAPA"/>
    <property type="match status" value="1"/>
</dbReference>
<dbReference type="STRING" id="228410.NE1890"/>
<comment type="subcellular location">
    <subcellularLocation>
        <location evidence="1">Cytoplasm</location>
    </subcellularLocation>
</comment>
<evidence type="ECO:0000256" key="3">
    <source>
        <dbReference type="ARBA" id="ARBA00022490"/>
    </source>
</evidence>
<dbReference type="OrthoDB" id="5297208at2"/>
<keyword evidence="11" id="KW-1185">Reference proteome</keyword>
<dbReference type="GO" id="GO:0000921">
    <property type="term" value="P:septin ring assembly"/>
    <property type="evidence" value="ECO:0007669"/>
    <property type="project" value="TreeGrafter"/>
</dbReference>
<dbReference type="SUPFAM" id="SSF102829">
    <property type="entry name" value="Cell division protein ZapA-like"/>
    <property type="match status" value="1"/>
</dbReference>
<protein>
    <recommendedName>
        <fullName evidence="2">Cell division protein ZapA</fullName>
    </recommendedName>
    <alternativeName>
        <fullName evidence="9">Z ring-associated protein ZapA</fullName>
    </alternativeName>
</protein>
<dbReference type="GO" id="GO:0043093">
    <property type="term" value="P:FtsZ-dependent cytokinesis"/>
    <property type="evidence" value="ECO:0007669"/>
    <property type="project" value="TreeGrafter"/>
</dbReference>
<dbReference type="InterPro" id="IPR036192">
    <property type="entry name" value="Cell_div_ZapA-like_sf"/>
</dbReference>
<accession>Q82TJ7</accession>
<proteinExistence type="predicted"/>
<evidence type="ECO:0000256" key="4">
    <source>
        <dbReference type="ARBA" id="ARBA00022618"/>
    </source>
</evidence>
<dbReference type="AlphaFoldDB" id="Q82TJ7"/>
<keyword evidence="6" id="KW-0131">Cell cycle</keyword>
<dbReference type="EMBL" id="AL954747">
    <property type="protein sequence ID" value="CAD85801.1"/>
    <property type="molecule type" value="Genomic_DNA"/>
</dbReference>
<dbReference type="Gene3D" id="3.30.160.880">
    <property type="entry name" value="Cell division protein ZapA protomer, N-terminal domain"/>
    <property type="match status" value="1"/>
</dbReference>
<dbReference type="GO" id="GO:0000917">
    <property type="term" value="P:division septum assembly"/>
    <property type="evidence" value="ECO:0007669"/>
    <property type="project" value="UniProtKB-KW"/>
</dbReference>
<sequence>MNKDTVLNVTVMGREFRIHCPGEEREELLLAVSCLNRKMQEIKSAGKIAGTEQIAIAAAISMTHELLSIRSQRGFDMNEFKRRIELLECRVSDALTDQGIYKNS</sequence>
<dbReference type="InterPro" id="IPR007838">
    <property type="entry name" value="Cell_div_ZapA-like"/>
</dbReference>
<keyword evidence="3" id="KW-0963">Cytoplasm</keyword>
<dbReference type="Proteomes" id="UP000001416">
    <property type="component" value="Chromosome"/>
</dbReference>
<organism evidence="10 11">
    <name type="scientific">Nitrosomonas europaea (strain ATCC 19718 / CIP 103999 / KCTC 2705 / NBRC 14298)</name>
    <dbReference type="NCBI Taxonomy" id="228410"/>
    <lineage>
        <taxon>Bacteria</taxon>
        <taxon>Pseudomonadati</taxon>
        <taxon>Pseudomonadota</taxon>
        <taxon>Betaproteobacteria</taxon>
        <taxon>Nitrosomonadales</taxon>
        <taxon>Nitrosomonadaceae</taxon>
        <taxon>Nitrosomonas</taxon>
    </lineage>
</organism>
<evidence type="ECO:0000256" key="8">
    <source>
        <dbReference type="ARBA" id="ARBA00026068"/>
    </source>
</evidence>
<evidence type="ECO:0000256" key="1">
    <source>
        <dbReference type="ARBA" id="ARBA00004496"/>
    </source>
</evidence>
<evidence type="ECO:0000313" key="11">
    <source>
        <dbReference type="Proteomes" id="UP000001416"/>
    </source>
</evidence>
<dbReference type="HOGENOM" id="CLU_116623_2_0_4"/>
<dbReference type="Pfam" id="PF05164">
    <property type="entry name" value="ZapA"/>
    <property type="match status" value="1"/>
</dbReference>
<keyword evidence="4" id="KW-0132">Cell division</keyword>
<evidence type="ECO:0000313" key="10">
    <source>
        <dbReference type="EMBL" id="CAD85801.1"/>
    </source>
</evidence>
<dbReference type="eggNOG" id="COG3027">
    <property type="taxonomic scope" value="Bacteria"/>
</dbReference>
<dbReference type="InterPro" id="IPR042233">
    <property type="entry name" value="Cell_div_ZapA_N"/>
</dbReference>
<dbReference type="GeneID" id="87105048"/>
<evidence type="ECO:0000256" key="6">
    <source>
        <dbReference type="ARBA" id="ARBA00023306"/>
    </source>
</evidence>
<evidence type="ECO:0000256" key="7">
    <source>
        <dbReference type="ARBA" id="ARBA00024910"/>
    </source>
</evidence>
<dbReference type="GO" id="GO:0032153">
    <property type="term" value="C:cell division site"/>
    <property type="evidence" value="ECO:0007669"/>
    <property type="project" value="TreeGrafter"/>
</dbReference>
<comment type="subunit">
    <text evidence="8">Homodimer. Interacts with FtsZ.</text>
</comment>
<dbReference type="PANTHER" id="PTHR34981">
    <property type="entry name" value="CELL DIVISION PROTEIN ZAPA"/>
    <property type="match status" value="1"/>
</dbReference>
<evidence type="ECO:0000256" key="2">
    <source>
        <dbReference type="ARBA" id="ARBA00015195"/>
    </source>
</evidence>
<keyword evidence="5" id="KW-0717">Septation</keyword>
<comment type="function">
    <text evidence="7">Activator of cell division through the inhibition of FtsZ GTPase activity, therefore promoting FtsZ assembly into bundles of protofilaments necessary for the formation of the division Z ring. It is recruited early at mid-cell but it is not essential for cell division.</text>
</comment>
<dbReference type="GO" id="GO:0005829">
    <property type="term" value="C:cytosol"/>
    <property type="evidence" value="ECO:0007669"/>
    <property type="project" value="TreeGrafter"/>
</dbReference>
<reference evidence="10 11" key="1">
    <citation type="journal article" date="2003" name="J. Bacteriol.">
        <title>Complete genome sequence of the ammonia-oxidizing bacterium and obligate chemolithoautotroph Nitrosomonas europaea.</title>
        <authorList>
            <person name="Chain P."/>
            <person name="Lamerdin J."/>
            <person name="Larimer F."/>
            <person name="Regala W."/>
            <person name="Land M."/>
            <person name="Hauser L."/>
            <person name="Hooper A."/>
            <person name="Klotz M."/>
            <person name="Norton J."/>
            <person name="Sayavedra-Soto L."/>
            <person name="Arciero D."/>
            <person name="Hommes N."/>
            <person name="Whittaker M."/>
            <person name="Arp D."/>
        </authorList>
    </citation>
    <scope>NUCLEOTIDE SEQUENCE [LARGE SCALE GENOMIC DNA]</scope>
    <source>
        <strain evidence="11">ATCC 19718 / CIP 103999 / KCTC 2705 / NBRC 14298</strain>
    </source>
</reference>
<dbReference type="Gene3D" id="1.20.5.50">
    <property type="match status" value="1"/>
</dbReference>